<dbReference type="AlphaFoldDB" id="I4EGP0"/>
<dbReference type="Pfam" id="PF01668">
    <property type="entry name" value="SmpB"/>
    <property type="match status" value="1"/>
</dbReference>
<evidence type="ECO:0000313" key="4">
    <source>
        <dbReference type="EMBL" id="CCF83852.1"/>
    </source>
</evidence>
<dbReference type="RefSeq" id="WP_008477526.1">
    <property type="nucleotide sequence ID" value="NZ_CAGS01000200.1"/>
</dbReference>
<dbReference type="EMBL" id="CAGS01000200">
    <property type="protein sequence ID" value="CCF83852.1"/>
    <property type="molecule type" value="Genomic_DNA"/>
</dbReference>
<dbReference type="GO" id="GO:0070929">
    <property type="term" value="P:trans-translation"/>
    <property type="evidence" value="ECO:0007669"/>
    <property type="project" value="UniProtKB-UniRule"/>
</dbReference>
<dbReference type="GO" id="GO:0005829">
    <property type="term" value="C:cytosol"/>
    <property type="evidence" value="ECO:0007669"/>
    <property type="project" value="TreeGrafter"/>
</dbReference>
<dbReference type="GO" id="GO:0003723">
    <property type="term" value="F:RNA binding"/>
    <property type="evidence" value="ECO:0007669"/>
    <property type="project" value="UniProtKB-UniRule"/>
</dbReference>
<dbReference type="InterPro" id="IPR023620">
    <property type="entry name" value="SmpB"/>
</dbReference>
<proteinExistence type="inferred from homology"/>
<dbReference type="GO" id="GO:0070930">
    <property type="term" value="P:trans-translation-dependent protein tagging"/>
    <property type="evidence" value="ECO:0007669"/>
    <property type="project" value="TreeGrafter"/>
</dbReference>
<dbReference type="PROSITE" id="PS01317">
    <property type="entry name" value="SSRP"/>
    <property type="match status" value="1"/>
</dbReference>
<dbReference type="OrthoDB" id="9805462at2"/>
<dbReference type="Gene3D" id="2.40.280.10">
    <property type="match status" value="1"/>
</dbReference>
<comment type="similarity">
    <text evidence="3">Belongs to the SmpB family.</text>
</comment>
<dbReference type="NCBIfam" id="TIGR00086">
    <property type="entry name" value="smpB"/>
    <property type="match status" value="1"/>
</dbReference>
<keyword evidence="5" id="KW-1185">Reference proteome</keyword>
<evidence type="ECO:0000256" key="3">
    <source>
        <dbReference type="HAMAP-Rule" id="MF_00023"/>
    </source>
</evidence>
<dbReference type="PANTHER" id="PTHR30308:SF2">
    <property type="entry name" value="SSRA-BINDING PROTEIN"/>
    <property type="match status" value="1"/>
</dbReference>
<accession>I4EGP0</accession>
<gene>
    <name evidence="3 4" type="primary">smpB</name>
    <name evidence="4" type="ORF">NITHO_2790016</name>
</gene>
<dbReference type="NCBIfam" id="NF003843">
    <property type="entry name" value="PRK05422.1"/>
    <property type="match status" value="1"/>
</dbReference>
<evidence type="ECO:0000256" key="1">
    <source>
        <dbReference type="ARBA" id="ARBA00022490"/>
    </source>
</evidence>
<sequence length="160" mass="18304">MAKTTASAKTGGEKIVTVNRKAYHDYQIEEELEAGIALTGTEIKSIRAGRVNLRDAYARIENGELWLIGCHISPYQQAGGYFNHEPERPRKLLVHRQELNYLREKVQAKGYTLVPLRMALRKGRAKVDIGLGRGKKLYDKRDAMAERDARRDVERALRNR</sequence>
<name>I4EGP0_9BACT</name>
<dbReference type="CDD" id="cd09294">
    <property type="entry name" value="SmpB"/>
    <property type="match status" value="1"/>
</dbReference>
<dbReference type="SUPFAM" id="SSF74982">
    <property type="entry name" value="Small protein B (SmpB)"/>
    <property type="match status" value="1"/>
</dbReference>
<reference evidence="4 5" key="1">
    <citation type="journal article" date="2012" name="ISME J.">
        <title>Nitrification expanded: discovery, physiology and genomics of a nitrite-oxidizing bacterium from the phylum Chloroflexi.</title>
        <authorList>
            <person name="Sorokin D.Y."/>
            <person name="Lucker S."/>
            <person name="Vejmelkova D."/>
            <person name="Kostrikina N.A."/>
            <person name="Kleerebezem R."/>
            <person name="Rijpstra W.I."/>
            <person name="Damste J.S."/>
            <person name="Le Paslier D."/>
            <person name="Muyzer G."/>
            <person name="Wagner M."/>
            <person name="van Loosdrecht M.C."/>
            <person name="Daims H."/>
        </authorList>
    </citation>
    <scope>NUCLEOTIDE SEQUENCE [LARGE SCALE GENOMIC DNA]</scope>
    <source>
        <strain evidence="5">none</strain>
    </source>
</reference>
<keyword evidence="1 3" id="KW-0963">Cytoplasm</keyword>
<dbReference type="PANTHER" id="PTHR30308">
    <property type="entry name" value="TMRNA-BINDING COMPONENT OF TRANS-TRANSLATION TAGGING COMPLEX"/>
    <property type="match status" value="1"/>
</dbReference>
<dbReference type="InterPro" id="IPR020081">
    <property type="entry name" value="SsrA-bd_prot_CS"/>
</dbReference>
<evidence type="ECO:0000256" key="2">
    <source>
        <dbReference type="ARBA" id="ARBA00022884"/>
    </source>
</evidence>
<protein>
    <recommendedName>
        <fullName evidence="3">SsrA-binding protein</fullName>
    </recommendedName>
    <alternativeName>
        <fullName evidence="3">Small protein B</fullName>
    </alternativeName>
</protein>
<comment type="caution">
    <text evidence="4">The sequence shown here is derived from an EMBL/GenBank/DDBJ whole genome shotgun (WGS) entry which is preliminary data.</text>
</comment>
<comment type="function">
    <text evidence="3">Required for rescue of stalled ribosomes mediated by trans-translation. Binds to transfer-messenger RNA (tmRNA), required for stable association of tmRNA with ribosomes. tmRNA and SmpB together mimic tRNA shape, replacing the anticodon stem-loop with SmpB. tmRNA is encoded by the ssrA gene; the 2 termini fold to resemble tRNA(Ala) and it encodes a 'tag peptide', a short internal open reading frame. During trans-translation Ala-aminoacylated tmRNA acts like a tRNA, entering the A-site of stalled ribosomes, displacing the stalled mRNA. The ribosome then switches to translate the ORF on the tmRNA; the nascent peptide is terminated with the 'tag peptide' encoded by the tmRNA and targeted for degradation. The ribosome is freed to recommence translation, which seems to be the essential function of trans-translation.</text>
</comment>
<dbReference type="InterPro" id="IPR000037">
    <property type="entry name" value="SsrA-bd_prot"/>
</dbReference>
<organism evidence="4 5">
    <name type="scientific">Nitrolancea hollandica Lb</name>
    <dbReference type="NCBI Taxonomy" id="1129897"/>
    <lineage>
        <taxon>Bacteria</taxon>
        <taxon>Pseudomonadati</taxon>
        <taxon>Thermomicrobiota</taxon>
        <taxon>Thermomicrobia</taxon>
        <taxon>Sphaerobacterales</taxon>
        <taxon>Sphaerobacterineae</taxon>
        <taxon>Sphaerobacteraceae</taxon>
        <taxon>Nitrolancea</taxon>
    </lineage>
</organism>
<dbReference type="Proteomes" id="UP000004221">
    <property type="component" value="Unassembled WGS sequence"/>
</dbReference>
<keyword evidence="2 3" id="KW-0694">RNA-binding</keyword>
<dbReference type="HAMAP" id="MF_00023">
    <property type="entry name" value="SmpB"/>
    <property type="match status" value="1"/>
</dbReference>
<evidence type="ECO:0000313" key="5">
    <source>
        <dbReference type="Proteomes" id="UP000004221"/>
    </source>
</evidence>
<comment type="subcellular location">
    <subcellularLocation>
        <location evidence="3">Cytoplasm</location>
    </subcellularLocation>
    <text evidence="3">The tmRNA-SmpB complex associates with stalled 70S ribosomes.</text>
</comment>